<name>A0A1M5K7A1_9GAMM</name>
<protein>
    <submittedName>
        <fullName evidence="2">Very-short-patch-repair endonuclease</fullName>
    </submittedName>
</protein>
<dbReference type="PANTHER" id="PTHR38590">
    <property type="entry name" value="BLL0828 PROTEIN"/>
    <property type="match status" value="1"/>
</dbReference>
<dbReference type="Proteomes" id="UP000184000">
    <property type="component" value="Unassembled WGS sequence"/>
</dbReference>
<dbReference type="PANTHER" id="PTHR38590:SF1">
    <property type="entry name" value="BLL0828 PROTEIN"/>
    <property type="match status" value="1"/>
</dbReference>
<dbReference type="AlphaFoldDB" id="A0A1M5K7A1"/>
<accession>A0A1M5K7A1</accession>
<dbReference type="Pfam" id="PF04480">
    <property type="entry name" value="DUF559"/>
    <property type="match status" value="1"/>
</dbReference>
<dbReference type="RefSeq" id="WP_073298802.1">
    <property type="nucleotide sequence ID" value="NZ_FQXA01000001.1"/>
</dbReference>
<dbReference type="GO" id="GO:0004519">
    <property type="term" value="F:endonuclease activity"/>
    <property type="evidence" value="ECO:0007669"/>
    <property type="project" value="UniProtKB-KW"/>
</dbReference>
<evidence type="ECO:0000313" key="3">
    <source>
        <dbReference type="Proteomes" id="UP000184000"/>
    </source>
</evidence>
<evidence type="ECO:0000259" key="1">
    <source>
        <dbReference type="Pfam" id="PF04480"/>
    </source>
</evidence>
<feature type="domain" description="DUF559" evidence="1">
    <location>
        <begin position="10"/>
        <end position="117"/>
    </location>
</feature>
<dbReference type="EMBL" id="FQXA01000001">
    <property type="protein sequence ID" value="SHG48389.1"/>
    <property type="molecule type" value="Genomic_DNA"/>
</dbReference>
<keyword evidence="2" id="KW-0255">Endonuclease</keyword>
<dbReference type="SUPFAM" id="SSF52980">
    <property type="entry name" value="Restriction endonuclease-like"/>
    <property type="match status" value="1"/>
</dbReference>
<dbReference type="Gene3D" id="3.40.960.10">
    <property type="entry name" value="VSR Endonuclease"/>
    <property type="match status" value="1"/>
</dbReference>
<dbReference type="GeneID" id="98639433"/>
<organism evidence="2 3">
    <name type="scientific">Stutzerimonas xanthomarina DSM 18231</name>
    <dbReference type="NCBI Taxonomy" id="1403346"/>
    <lineage>
        <taxon>Bacteria</taxon>
        <taxon>Pseudomonadati</taxon>
        <taxon>Pseudomonadota</taxon>
        <taxon>Gammaproteobacteria</taxon>
        <taxon>Pseudomonadales</taxon>
        <taxon>Pseudomonadaceae</taxon>
        <taxon>Stutzerimonas</taxon>
    </lineage>
</organism>
<dbReference type="CDD" id="cd01038">
    <property type="entry name" value="Endonuclease_DUF559"/>
    <property type="match status" value="1"/>
</dbReference>
<proteinExistence type="predicted"/>
<dbReference type="InterPro" id="IPR007569">
    <property type="entry name" value="DUF559"/>
</dbReference>
<evidence type="ECO:0000313" key="2">
    <source>
        <dbReference type="EMBL" id="SHG48389.1"/>
    </source>
</evidence>
<dbReference type="InterPro" id="IPR011335">
    <property type="entry name" value="Restrct_endonuc-II-like"/>
</dbReference>
<sequence>MPTERASPEQRQFARHLRFQLTDCERLLWRKLCNRGLAGFKFRRQHPWPPYVLDFYCAALQLVIELDGGQHYDVAGLAKDHLRTAYLQRQGLEVLRFSNLDVMRNLEGVLAEILRRIEARPPHPNPLPNGERELD</sequence>
<reference evidence="2 3" key="1">
    <citation type="submission" date="2016-11" db="EMBL/GenBank/DDBJ databases">
        <authorList>
            <person name="Jaros S."/>
            <person name="Januszkiewicz K."/>
            <person name="Wedrychowicz H."/>
        </authorList>
    </citation>
    <scope>NUCLEOTIDE SEQUENCE [LARGE SCALE GENOMIC DNA]</scope>
    <source>
        <strain evidence="2 3">DSM 18231</strain>
    </source>
</reference>
<gene>
    <name evidence="2" type="ORF">SAMN02744645_0301</name>
</gene>
<keyword evidence="2" id="KW-0540">Nuclease</keyword>
<keyword evidence="2" id="KW-0378">Hydrolase</keyword>
<dbReference type="InterPro" id="IPR047216">
    <property type="entry name" value="Endonuclease_DUF559_bact"/>
</dbReference>